<dbReference type="Proteomes" id="UP000184529">
    <property type="component" value="Unassembled WGS sequence"/>
</dbReference>
<dbReference type="InterPro" id="IPR051914">
    <property type="entry name" value="FAD-linked_OxidoTrans_Type4"/>
</dbReference>
<reference evidence="8" key="1">
    <citation type="submission" date="2016-11" db="EMBL/GenBank/DDBJ databases">
        <authorList>
            <person name="Varghese N."/>
            <person name="Submissions S."/>
        </authorList>
    </citation>
    <scope>NUCLEOTIDE SEQUENCE [LARGE SCALE GENOMIC DNA]</scope>
    <source>
        <strain evidence="8">DSM 16057</strain>
    </source>
</reference>
<dbReference type="GO" id="GO:0016491">
    <property type="term" value="F:oxidoreductase activity"/>
    <property type="evidence" value="ECO:0007669"/>
    <property type="project" value="UniProtKB-KW"/>
</dbReference>
<proteinExistence type="inferred from homology"/>
<dbReference type="Pfam" id="PF01565">
    <property type="entry name" value="FAD_binding_4"/>
    <property type="match status" value="1"/>
</dbReference>
<evidence type="ECO:0000256" key="1">
    <source>
        <dbReference type="ARBA" id="ARBA00001974"/>
    </source>
</evidence>
<dbReference type="AlphaFoldDB" id="A0A1M6CI26"/>
<keyword evidence="5" id="KW-0560">Oxidoreductase</keyword>
<dbReference type="Gene3D" id="3.30.465.10">
    <property type="match status" value="1"/>
</dbReference>
<dbReference type="InterPro" id="IPR016166">
    <property type="entry name" value="FAD-bd_PCMH"/>
</dbReference>
<dbReference type="PROSITE" id="PS51387">
    <property type="entry name" value="FAD_PCMH"/>
    <property type="match status" value="1"/>
</dbReference>
<evidence type="ECO:0000256" key="5">
    <source>
        <dbReference type="ARBA" id="ARBA00023002"/>
    </source>
</evidence>
<organism evidence="7 8">
    <name type="scientific">Desulfofundulus thermosubterraneus DSM 16057</name>
    <dbReference type="NCBI Taxonomy" id="1121432"/>
    <lineage>
        <taxon>Bacteria</taxon>
        <taxon>Bacillati</taxon>
        <taxon>Bacillota</taxon>
        <taxon>Clostridia</taxon>
        <taxon>Eubacteriales</taxon>
        <taxon>Peptococcaceae</taxon>
        <taxon>Desulfofundulus</taxon>
    </lineage>
</organism>
<dbReference type="Gene3D" id="3.30.70.2190">
    <property type="match status" value="1"/>
</dbReference>
<dbReference type="RefSeq" id="WP_072867364.1">
    <property type="nucleotide sequence ID" value="NZ_FQZM01000007.1"/>
</dbReference>
<dbReference type="PANTHER" id="PTHR42934:SF2">
    <property type="entry name" value="GLYCOLATE OXIDASE SUBUNIT GLCD"/>
    <property type="match status" value="1"/>
</dbReference>
<evidence type="ECO:0000313" key="8">
    <source>
        <dbReference type="Proteomes" id="UP000184529"/>
    </source>
</evidence>
<dbReference type="Pfam" id="PF02913">
    <property type="entry name" value="FAD-oxidase_C"/>
    <property type="match status" value="1"/>
</dbReference>
<dbReference type="InterPro" id="IPR006094">
    <property type="entry name" value="Oxid_FAD_bind_N"/>
</dbReference>
<dbReference type="InterPro" id="IPR004113">
    <property type="entry name" value="FAD-bd_oxidored_4_C"/>
</dbReference>
<dbReference type="Gene3D" id="3.30.43.10">
    <property type="entry name" value="Uridine Diphospho-n-acetylenolpyruvylglucosamine Reductase, domain 2"/>
    <property type="match status" value="1"/>
</dbReference>
<dbReference type="Gene3D" id="1.10.45.10">
    <property type="entry name" value="Vanillyl-alcohol Oxidase, Chain A, domain 4"/>
    <property type="match status" value="1"/>
</dbReference>
<protein>
    <submittedName>
        <fullName evidence="7">Glycolate oxidase</fullName>
    </submittedName>
</protein>
<dbReference type="FunFam" id="3.30.70.2740:FF:000001">
    <property type="entry name" value="D-lactate dehydrogenase mitochondrial"/>
    <property type="match status" value="1"/>
</dbReference>
<dbReference type="InterPro" id="IPR016171">
    <property type="entry name" value="Vanillyl_alc_oxidase_C-sub2"/>
</dbReference>
<evidence type="ECO:0000313" key="7">
    <source>
        <dbReference type="EMBL" id="SHI60649.1"/>
    </source>
</evidence>
<sequence>MKNLAKHLKRILGKEKVFTSPEDCLCYSYDGTFKTGVPGVVVRPSSTEEVAAVVKLASRERIPVVPRGAGTGLSGGAVPLEGSLVIDLTAMDRIVKIDPAEMLAVVEPGVITAHLHKTVENMGLFYPPDPSSANVSTIGGNIAECAGGPRGLKYGVTRDYVLGVQVVLASGEVIQCGGETVKNVCGYDLRGLFVGSEGTLGIITRANLRLLPKPQARQTIRADFKTIEDAAKTITAIIGAGVIPAALEIMDDVTIRCVENFLHIGLPLDVEAILLMEVDGPAVSLPGQVKTIAALCRQHGAARVKVAETEAEGAELWRARKAVSPAVVQVKPTKISEDATVPRSNVPAMIRGIKEIARKHDLVIAIFGHAGDGNLHPNLLIDKSNPEEMERAEAAIEEMFKLALSLGGTLSGEHGIGLLKAPFLEMEFGKAGVAVMRRIKETLDPLGILNPGKIFGGISS</sequence>
<evidence type="ECO:0000256" key="2">
    <source>
        <dbReference type="ARBA" id="ARBA00008000"/>
    </source>
</evidence>
<keyword evidence="3" id="KW-0285">Flavoprotein</keyword>
<dbReference type="GO" id="GO:0071949">
    <property type="term" value="F:FAD binding"/>
    <property type="evidence" value="ECO:0007669"/>
    <property type="project" value="InterPro"/>
</dbReference>
<dbReference type="EMBL" id="FQZM01000007">
    <property type="protein sequence ID" value="SHI60649.1"/>
    <property type="molecule type" value="Genomic_DNA"/>
</dbReference>
<dbReference type="FunFam" id="1.10.45.10:FF:000001">
    <property type="entry name" value="D-lactate dehydrogenase mitochondrial"/>
    <property type="match status" value="1"/>
</dbReference>
<keyword evidence="4" id="KW-0274">FAD</keyword>
<accession>A0A1M6CI26</accession>
<comment type="similarity">
    <text evidence="2">Belongs to the FAD-binding oxidoreductase/transferase type 4 family.</text>
</comment>
<dbReference type="SUPFAM" id="SSF55103">
    <property type="entry name" value="FAD-linked oxidases, C-terminal domain"/>
    <property type="match status" value="1"/>
</dbReference>
<dbReference type="InterPro" id="IPR016169">
    <property type="entry name" value="FAD-bd_PCMH_sub2"/>
</dbReference>
<gene>
    <name evidence="7" type="ORF">SAMN02745219_00688</name>
</gene>
<dbReference type="Gene3D" id="3.30.70.2740">
    <property type="match status" value="1"/>
</dbReference>
<name>A0A1M6CI26_9FIRM</name>
<dbReference type="InterPro" id="IPR016164">
    <property type="entry name" value="FAD-linked_Oxase-like_C"/>
</dbReference>
<dbReference type="OrthoDB" id="9767256at2"/>
<comment type="cofactor">
    <cofactor evidence="1">
        <name>FAD</name>
        <dbReference type="ChEBI" id="CHEBI:57692"/>
    </cofactor>
</comment>
<evidence type="ECO:0000256" key="3">
    <source>
        <dbReference type="ARBA" id="ARBA00022630"/>
    </source>
</evidence>
<dbReference type="InterPro" id="IPR016167">
    <property type="entry name" value="FAD-bd_PCMH_sub1"/>
</dbReference>
<feature type="domain" description="FAD-binding PCMH-type" evidence="6">
    <location>
        <begin position="34"/>
        <end position="213"/>
    </location>
</feature>
<dbReference type="PANTHER" id="PTHR42934">
    <property type="entry name" value="GLYCOLATE OXIDASE SUBUNIT GLCD"/>
    <property type="match status" value="1"/>
</dbReference>
<keyword evidence="8" id="KW-1185">Reference proteome</keyword>
<dbReference type="InterPro" id="IPR036318">
    <property type="entry name" value="FAD-bd_PCMH-like_sf"/>
</dbReference>
<evidence type="ECO:0000256" key="4">
    <source>
        <dbReference type="ARBA" id="ARBA00022827"/>
    </source>
</evidence>
<dbReference type="SUPFAM" id="SSF56176">
    <property type="entry name" value="FAD-binding/transporter-associated domain-like"/>
    <property type="match status" value="1"/>
</dbReference>
<dbReference type="STRING" id="1121432.SAMN02745219_00688"/>
<evidence type="ECO:0000259" key="6">
    <source>
        <dbReference type="PROSITE" id="PS51387"/>
    </source>
</evidence>